<dbReference type="InterPro" id="IPR002053">
    <property type="entry name" value="Glyco_hydro_25"/>
</dbReference>
<organism evidence="2 3">
    <name type="scientific">Streptococcus pneumoniae</name>
    <dbReference type="NCBI Taxonomy" id="1313"/>
    <lineage>
        <taxon>Bacteria</taxon>
        <taxon>Bacillati</taxon>
        <taxon>Bacillota</taxon>
        <taxon>Bacilli</taxon>
        <taxon>Lactobacillales</taxon>
        <taxon>Streptococcaceae</taxon>
        <taxon>Streptococcus</taxon>
    </lineage>
</organism>
<dbReference type="RefSeq" id="WP_269058228.1">
    <property type="nucleotide sequence ID" value="NZ_WNHN01000626.1"/>
</dbReference>
<dbReference type="SUPFAM" id="SSF51445">
    <property type="entry name" value="(Trans)glycosidases"/>
    <property type="match status" value="1"/>
</dbReference>
<comment type="similarity">
    <text evidence="1">Belongs to the glycosyl hydrolase 25 family.</text>
</comment>
<dbReference type="GO" id="GO:0009253">
    <property type="term" value="P:peptidoglycan catabolic process"/>
    <property type="evidence" value="ECO:0007669"/>
    <property type="project" value="InterPro"/>
</dbReference>
<dbReference type="Pfam" id="PF01183">
    <property type="entry name" value="Glyco_hydro_25"/>
    <property type="match status" value="1"/>
</dbReference>
<reference evidence="2" key="1">
    <citation type="submission" date="2019-11" db="EMBL/GenBank/DDBJ databases">
        <title>Growth characteristics of pneumococcus vary with the chemical composition of the capsule and with environmental conditions.</title>
        <authorList>
            <person name="Tothpal A."/>
            <person name="Desobry K."/>
            <person name="Joshi S."/>
            <person name="Wyllie A.L."/>
            <person name="Weinberger D.M."/>
        </authorList>
    </citation>
    <scope>NUCLEOTIDE SEQUENCE</scope>
    <source>
        <strain evidence="2">Pnumococcus10A</strain>
    </source>
</reference>
<proteinExistence type="inferred from homology"/>
<evidence type="ECO:0000256" key="1">
    <source>
        <dbReference type="ARBA" id="ARBA00010646"/>
    </source>
</evidence>
<dbReference type="EMBL" id="WNHN01000626">
    <property type="protein sequence ID" value="MTV78195.1"/>
    <property type="molecule type" value="Genomic_DNA"/>
</dbReference>
<feature type="non-terminal residue" evidence="2">
    <location>
        <position position="71"/>
    </location>
</feature>
<dbReference type="GO" id="GO:0003796">
    <property type="term" value="F:lysozyme activity"/>
    <property type="evidence" value="ECO:0007669"/>
    <property type="project" value="InterPro"/>
</dbReference>
<evidence type="ECO:0000313" key="2">
    <source>
        <dbReference type="EMBL" id="MTV78195.1"/>
    </source>
</evidence>
<evidence type="ECO:0000313" key="3">
    <source>
        <dbReference type="Proteomes" id="UP000729182"/>
    </source>
</evidence>
<name>A0AAW9W8I6_STREE</name>
<evidence type="ECO:0008006" key="4">
    <source>
        <dbReference type="Google" id="ProtNLM"/>
    </source>
</evidence>
<comment type="caution">
    <text evidence="2">The sequence shown here is derived from an EMBL/GenBank/DDBJ whole genome shotgun (WGS) entry which is preliminary data.</text>
</comment>
<accession>A0AAW9W8I6</accession>
<gene>
    <name evidence="2" type="ORF">GM535_13330</name>
</gene>
<sequence>MLRGIDVSRYQGAIAWLTVAPQIDFAYIKAGGGDDTAPYADPMGAGNALGAKRANVPFGFYWFFSGRNSVA</sequence>
<protein>
    <recommendedName>
        <fullName evidence="4">Lysozyme</fullName>
    </recommendedName>
</protein>
<dbReference type="AlphaFoldDB" id="A0AAW9W8I6"/>
<dbReference type="Proteomes" id="UP000729182">
    <property type="component" value="Unassembled WGS sequence"/>
</dbReference>
<dbReference type="PROSITE" id="PS51904">
    <property type="entry name" value="GLYCOSYL_HYDROL_F25_2"/>
    <property type="match status" value="1"/>
</dbReference>
<dbReference type="GO" id="GO:0016998">
    <property type="term" value="P:cell wall macromolecule catabolic process"/>
    <property type="evidence" value="ECO:0007669"/>
    <property type="project" value="InterPro"/>
</dbReference>
<dbReference type="InterPro" id="IPR017853">
    <property type="entry name" value="GH"/>
</dbReference>
<dbReference type="Gene3D" id="3.20.20.80">
    <property type="entry name" value="Glycosidases"/>
    <property type="match status" value="1"/>
</dbReference>